<sequence>MRRKDFETQHTFAQAPRPRLRRAARGGGSTIRVTRGAHERPGFAKVYVVKNVRIELDDLAREPVRDLIAEHLGDMFATTPPESVHALGLEGLEEEGVSVWSAWDAGTLLGVVALSAIDERHAEIKSMRTTRAARRRGIATLLLEHVLTQARNQGYERLSLETGSEEYFAPARALYERHGFEPCPPFADYREDPLSVYLTRAL</sequence>
<dbReference type="InterPro" id="IPR050832">
    <property type="entry name" value="Bact_Acetyltransf"/>
</dbReference>
<protein>
    <recommendedName>
        <fullName evidence="4">N-acetyltransferase domain-containing protein</fullName>
    </recommendedName>
</protein>
<proteinExistence type="predicted"/>
<evidence type="ECO:0000313" key="6">
    <source>
        <dbReference type="Proteomes" id="UP000008366"/>
    </source>
</evidence>
<dbReference type="AlphaFoldDB" id="K6XF94"/>
<evidence type="ECO:0000256" key="1">
    <source>
        <dbReference type="ARBA" id="ARBA00022679"/>
    </source>
</evidence>
<dbReference type="InterPro" id="IPR016181">
    <property type="entry name" value="Acyl_CoA_acyltransferase"/>
</dbReference>
<dbReference type="Proteomes" id="UP000008366">
    <property type="component" value="Unassembled WGS sequence"/>
</dbReference>
<dbReference type="PANTHER" id="PTHR43877:SF5">
    <property type="entry name" value="BLL8307 PROTEIN"/>
    <property type="match status" value="1"/>
</dbReference>
<keyword evidence="1" id="KW-0808">Transferase</keyword>
<dbReference type="GO" id="GO:0016747">
    <property type="term" value="F:acyltransferase activity, transferring groups other than amino-acyl groups"/>
    <property type="evidence" value="ECO:0007669"/>
    <property type="project" value="InterPro"/>
</dbReference>
<dbReference type="SUPFAM" id="SSF55729">
    <property type="entry name" value="Acyl-CoA N-acyltransferases (Nat)"/>
    <property type="match status" value="1"/>
</dbReference>
<keyword evidence="2" id="KW-0012">Acyltransferase</keyword>
<dbReference type="InterPro" id="IPR000182">
    <property type="entry name" value="GNAT_dom"/>
</dbReference>
<comment type="caution">
    <text evidence="5">The sequence shown here is derived from an EMBL/GenBank/DDBJ whole genome shotgun (WGS) entry which is preliminary data.</text>
</comment>
<dbReference type="PROSITE" id="PS51186">
    <property type="entry name" value="GNAT"/>
    <property type="match status" value="1"/>
</dbReference>
<dbReference type="STRING" id="1184609.KILIM_072_00180"/>
<dbReference type="eggNOG" id="COG0456">
    <property type="taxonomic scope" value="Bacteria"/>
</dbReference>
<dbReference type="Gene3D" id="3.40.630.30">
    <property type="match status" value="1"/>
</dbReference>
<accession>K6XF94</accession>
<keyword evidence="6" id="KW-1185">Reference proteome</keyword>
<feature type="domain" description="N-acetyltransferase" evidence="4">
    <location>
        <begin position="62"/>
        <end position="202"/>
    </location>
</feature>
<dbReference type="EMBL" id="BAHD01000072">
    <property type="protein sequence ID" value="GAB97509.1"/>
    <property type="molecule type" value="Genomic_DNA"/>
</dbReference>
<organism evidence="5 6">
    <name type="scientific">Kineosphaera limosa NBRC 100340</name>
    <dbReference type="NCBI Taxonomy" id="1184609"/>
    <lineage>
        <taxon>Bacteria</taxon>
        <taxon>Bacillati</taxon>
        <taxon>Actinomycetota</taxon>
        <taxon>Actinomycetes</taxon>
        <taxon>Micrococcales</taxon>
        <taxon>Dermatophilaceae</taxon>
        <taxon>Kineosphaera</taxon>
    </lineage>
</organism>
<dbReference type="PANTHER" id="PTHR43877">
    <property type="entry name" value="AMINOALKYLPHOSPHONATE N-ACETYLTRANSFERASE-RELATED-RELATED"/>
    <property type="match status" value="1"/>
</dbReference>
<name>K6XF94_9MICO</name>
<evidence type="ECO:0000256" key="3">
    <source>
        <dbReference type="SAM" id="MobiDB-lite"/>
    </source>
</evidence>
<reference evidence="5 6" key="1">
    <citation type="submission" date="2012-08" db="EMBL/GenBank/DDBJ databases">
        <title>Whole genome shotgun sequence of Kineosphaera limosa NBRC 100340.</title>
        <authorList>
            <person name="Yoshida I."/>
            <person name="Isaki S."/>
            <person name="Hosoyama A."/>
            <person name="Tsuchikane K."/>
            <person name="Katsumata H."/>
            <person name="Ando Y."/>
            <person name="Ohji S."/>
            <person name="Hamada M."/>
            <person name="Tamura T."/>
            <person name="Yamazoe A."/>
            <person name="Yamazaki S."/>
            <person name="Fujita N."/>
        </authorList>
    </citation>
    <scope>NUCLEOTIDE SEQUENCE [LARGE SCALE GENOMIC DNA]</scope>
    <source>
        <strain evidence="5 6">NBRC 100340</strain>
    </source>
</reference>
<dbReference type="RefSeq" id="WP_006594041.1">
    <property type="nucleotide sequence ID" value="NZ_BAHD01000072.1"/>
</dbReference>
<evidence type="ECO:0000259" key="4">
    <source>
        <dbReference type="PROSITE" id="PS51186"/>
    </source>
</evidence>
<feature type="region of interest" description="Disordered" evidence="3">
    <location>
        <begin position="1"/>
        <end position="29"/>
    </location>
</feature>
<evidence type="ECO:0000313" key="5">
    <source>
        <dbReference type="EMBL" id="GAB97509.1"/>
    </source>
</evidence>
<gene>
    <name evidence="5" type="ORF">KILIM_072_00180</name>
</gene>
<evidence type="ECO:0000256" key="2">
    <source>
        <dbReference type="ARBA" id="ARBA00023315"/>
    </source>
</evidence>
<dbReference type="CDD" id="cd04301">
    <property type="entry name" value="NAT_SF"/>
    <property type="match status" value="1"/>
</dbReference>
<dbReference type="Pfam" id="PF00583">
    <property type="entry name" value="Acetyltransf_1"/>
    <property type="match status" value="1"/>
</dbReference>